<dbReference type="InterPro" id="IPR000182">
    <property type="entry name" value="GNAT_dom"/>
</dbReference>
<dbReference type="PROSITE" id="PS51186">
    <property type="entry name" value="GNAT"/>
    <property type="match status" value="1"/>
</dbReference>
<dbReference type="EMBL" id="SGWQ01000001">
    <property type="protein sequence ID" value="RZS44253.1"/>
    <property type="molecule type" value="Genomic_DNA"/>
</dbReference>
<feature type="domain" description="N-acetyltransferase" evidence="2">
    <location>
        <begin position="29"/>
        <end position="196"/>
    </location>
</feature>
<name>A0A4V2EUE1_9PSEU</name>
<dbReference type="GO" id="GO:0016747">
    <property type="term" value="F:acyltransferase activity, transferring groups other than amino-acyl groups"/>
    <property type="evidence" value="ECO:0007669"/>
    <property type="project" value="InterPro"/>
</dbReference>
<accession>A0A4V2EUE1</accession>
<evidence type="ECO:0000313" key="3">
    <source>
        <dbReference type="EMBL" id="RZS44253.1"/>
    </source>
</evidence>
<dbReference type="CDD" id="cd04301">
    <property type="entry name" value="NAT_SF"/>
    <property type="match status" value="1"/>
</dbReference>
<dbReference type="Pfam" id="PF00583">
    <property type="entry name" value="Acetyltransf_1"/>
    <property type="match status" value="1"/>
</dbReference>
<dbReference type="InterPro" id="IPR016181">
    <property type="entry name" value="Acyl_CoA_acyltransferase"/>
</dbReference>
<dbReference type="SUPFAM" id="SSF55729">
    <property type="entry name" value="Acyl-CoA N-acyltransferases (Nat)"/>
    <property type="match status" value="1"/>
</dbReference>
<dbReference type="AlphaFoldDB" id="A0A4V2EUE1"/>
<reference evidence="3 4" key="1">
    <citation type="submission" date="2019-02" db="EMBL/GenBank/DDBJ databases">
        <title>Genomic Encyclopedia of Type Strains, Phase IV (KMG-IV): sequencing the most valuable type-strain genomes for metagenomic binning, comparative biology and taxonomic classification.</title>
        <authorList>
            <person name="Goeker M."/>
        </authorList>
    </citation>
    <scope>NUCLEOTIDE SEQUENCE [LARGE SCALE GENOMIC DNA]</scope>
    <source>
        <strain evidence="3 4">DSM 101727</strain>
    </source>
</reference>
<keyword evidence="4" id="KW-1185">Reference proteome</keyword>
<dbReference type="RefSeq" id="WP_130341959.1">
    <property type="nucleotide sequence ID" value="NZ_SGWQ01000001.1"/>
</dbReference>
<dbReference type="Gene3D" id="3.40.630.30">
    <property type="match status" value="1"/>
</dbReference>
<dbReference type="OrthoDB" id="275336at2"/>
<evidence type="ECO:0000313" key="4">
    <source>
        <dbReference type="Proteomes" id="UP000294257"/>
    </source>
</evidence>
<gene>
    <name evidence="3" type="ORF">EV193_101128</name>
</gene>
<sequence length="211" mass="23141">MLVTTTYLEQRSPDDIRPAKAPAEPIDVVRAENPTPEFTRFLYATVGGDWFWVDRLTWSHDQWVERLAKPMVEVWVAWSGGTPAGYVEFIGRSAEDTAVTSDPAPPSTSDTIQLEIASFGLLPGFLGRGIGGHLLTVGCQRAWSVHERWPGVPPVGRVWLHTCSLDGPAALGNYQARGFTPYHTKQTDEAMPPRTPGSWPGPSTSDGQLQT</sequence>
<dbReference type="Proteomes" id="UP000294257">
    <property type="component" value="Unassembled WGS sequence"/>
</dbReference>
<comment type="caution">
    <text evidence="3">The sequence shown here is derived from an EMBL/GenBank/DDBJ whole genome shotgun (WGS) entry which is preliminary data.</text>
</comment>
<proteinExistence type="predicted"/>
<evidence type="ECO:0000256" key="1">
    <source>
        <dbReference type="SAM" id="MobiDB-lite"/>
    </source>
</evidence>
<evidence type="ECO:0000259" key="2">
    <source>
        <dbReference type="PROSITE" id="PS51186"/>
    </source>
</evidence>
<organism evidence="3 4">
    <name type="scientific">Herbihabitans rhizosphaerae</name>
    <dbReference type="NCBI Taxonomy" id="1872711"/>
    <lineage>
        <taxon>Bacteria</taxon>
        <taxon>Bacillati</taxon>
        <taxon>Actinomycetota</taxon>
        <taxon>Actinomycetes</taxon>
        <taxon>Pseudonocardiales</taxon>
        <taxon>Pseudonocardiaceae</taxon>
        <taxon>Herbihabitans</taxon>
    </lineage>
</organism>
<feature type="region of interest" description="Disordered" evidence="1">
    <location>
        <begin position="184"/>
        <end position="211"/>
    </location>
</feature>
<feature type="compositionally biased region" description="Polar residues" evidence="1">
    <location>
        <begin position="201"/>
        <end position="211"/>
    </location>
</feature>
<protein>
    <recommendedName>
        <fullName evidence="2">N-acetyltransferase domain-containing protein</fullName>
    </recommendedName>
</protein>